<dbReference type="AlphaFoldDB" id="A0ABD2JT29"/>
<protein>
    <submittedName>
        <fullName evidence="1">Uncharacterized protein</fullName>
    </submittedName>
</protein>
<accession>A0ABD2JT29</accession>
<proteinExistence type="predicted"/>
<reference evidence="1 2" key="1">
    <citation type="submission" date="2024-10" db="EMBL/GenBank/DDBJ databases">
        <authorList>
            <person name="Kim D."/>
        </authorList>
    </citation>
    <scope>NUCLEOTIDE SEQUENCE [LARGE SCALE GENOMIC DNA]</scope>
    <source>
        <strain evidence="1">Taebaek</strain>
    </source>
</reference>
<organism evidence="1 2">
    <name type="scientific">Heterodera schachtii</name>
    <name type="common">Sugarbeet cyst nematode worm</name>
    <name type="synonym">Tylenchus schachtii</name>
    <dbReference type="NCBI Taxonomy" id="97005"/>
    <lineage>
        <taxon>Eukaryota</taxon>
        <taxon>Metazoa</taxon>
        <taxon>Ecdysozoa</taxon>
        <taxon>Nematoda</taxon>
        <taxon>Chromadorea</taxon>
        <taxon>Rhabditida</taxon>
        <taxon>Tylenchina</taxon>
        <taxon>Tylenchomorpha</taxon>
        <taxon>Tylenchoidea</taxon>
        <taxon>Heteroderidae</taxon>
        <taxon>Heteroderinae</taxon>
        <taxon>Heterodera</taxon>
    </lineage>
</organism>
<sequence length="76" mass="8652">MPIDGGSEFVKEINASLSQTDDECSRSVRFIRATFDVAASHADNDRAWGKLAAQFRHQTQLIDLQLTRHWHWPSAL</sequence>
<evidence type="ECO:0000313" key="1">
    <source>
        <dbReference type="EMBL" id="KAL3093700.1"/>
    </source>
</evidence>
<comment type="caution">
    <text evidence="1">The sequence shown here is derived from an EMBL/GenBank/DDBJ whole genome shotgun (WGS) entry which is preliminary data.</text>
</comment>
<gene>
    <name evidence="1" type="ORF">niasHS_006262</name>
</gene>
<evidence type="ECO:0000313" key="2">
    <source>
        <dbReference type="Proteomes" id="UP001620645"/>
    </source>
</evidence>
<dbReference type="EMBL" id="JBICCN010000107">
    <property type="protein sequence ID" value="KAL3093700.1"/>
    <property type="molecule type" value="Genomic_DNA"/>
</dbReference>
<keyword evidence="2" id="KW-1185">Reference proteome</keyword>
<name>A0ABD2JT29_HETSC</name>
<dbReference type="Proteomes" id="UP001620645">
    <property type="component" value="Unassembled WGS sequence"/>
</dbReference>